<feature type="domain" description="FAD/NAD(P)-binding" evidence="2">
    <location>
        <begin position="208"/>
        <end position="309"/>
    </location>
</feature>
<dbReference type="Pfam" id="PF07992">
    <property type="entry name" value="Pyr_redox_2"/>
    <property type="match status" value="1"/>
</dbReference>
<proteinExistence type="predicted"/>
<name>A0A9W7AC11_9STRA</name>
<feature type="compositionally biased region" description="Acidic residues" evidence="1">
    <location>
        <begin position="502"/>
        <end position="522"/>
    </location>
</feature>
<feature type="region of interest" description="Disordered" evidence="1">
    <location>
        <begin position="500"/>
        <end position="534"/>
    </location>
</feature>
<dbReference type="Gene3D" id="3.50.50.60">
    <property type="entry name" value="FAD/NAD(P)-binding domain"/>
    <property type="match status" value="1"/>
</dbReference>
<comment type="caution">
    <text evidence="3">The sequence shown here is derived from an EMBL/GenBank/DDBJ whole genome shotgun (WGS) entry which is preliminary data.</text>
</comment>
<keyword evidence="4" id="KW-1185">Reference proteome</keyword>
<dbReference type="EMBL" id="BRXY01000118">
    <property type="protein sequence ID" value="GMH67586.1"/>
    <property type="molecule type" value="Genomic_DNA"/>
</dbReference>
<evidence type="ECO:0000313" key="3">
    <source>
        <dbReference type="EMBL" id="GMH67586.1"/>
    </source>
</evidence>
<dbReference type="OrthoDB" id="76038at2759"/>
<organism evidence="3 4">
    <name type="scientific">Triparma strigata</name>
    <dbReference type="NCBI Taxonomy" id="1606541"/>
    <lineage>
        <taxon>Eukaryota</taxon>
        <taxon>Sar</taxon>
        <taxon>Stramenopiles</taxon>
        <taxon>Ochrophyta</taxon>
        <taxon>Bolidophyceae</taxon>
        <taxon>Parmales</taxon>
        <taxon>Triparmaceae</taxon>
        <taxon>Triparma</taxon>
    </lineage>
</organism>
<dbReference type="Proteomes" id="UP001165085">
    <property type="component" value="Unassembled WGS sequence"/>
</dbReference>
<dbReference type="PRINTS" id="PR00368">
    <property type="entry name" value="FADPNR"/>
</dbReference>
<evidence type="ECO:0000259" key="2">
    <source>
        <dbReference type="Pfam" id="PF07992"/>
    </source>
</evidence>
<dbReference type="InterPro" id="IPR036188">
    <property type="entry name" value="FAD/NAD-bd_sf"/>
</dbReference>
<dbReference type="GO" id="GO:0016491">
    <property type="term" value="F:oxidoreductase activity"/>
    <property type="evidence" value="ECO:0007669"/>
    <property type="project" value="InterPro"/>
</dbReference>
<reference evidence="4" key="1">
    <citation type="journal article" date="2023" name="Commun. Biol.">
        <title>Genome analysis of Parmales, the sister group of diatoms, reveals the evolutionary specialization of diatoms from phago-mixotrophs to photoautotrophs.</title>
        <authorList>
            <person name="Ban H."/>
            <person name="Sato S."/>
            <person name="Yoshikawa S."/>
            <person name="Yamada K."/>
            <person name="Nakamura Y."/>
            <person name="Ichinomiya M."/>
            <person name="Sato N."/>
            <person name="Blanc-Mathieu R."/>
            <person name="Endo H."/>
            <person name="Kuwata A."/>
            <person name="Ogata H."/>
        </authorList>
    </citation>
    <scope>NUCLEOTIDE SEQUENCE [LARGE SCALE GENOMIC DNA]</scope>
    <source>
        <strain evidence="4">NIES 3701</strain>
    </source>
</reference>
<evidence type="ECO:0000256" key="1">
    <source>
        <dbReference type="SAM" id="MobiDB-lite"/>
    </source>
</evidence>
<dbReference type="PANTHER" id="PTHR38663:SF1">
    <property type="entry name" value="L-ORNITHINE N(5)-MONOOXYGENASE"/>
    <property type="match status" value="1"/>
</dbReference>
<dbReference type="PANTHER" id="PTHR38663">
    <property type="match status" value="1"/>
</dbReference>
<dbReference type="SUPFAM" id="SSF51905">
    <property type="entry name" value="FAD/NAD(P)-binding domain"/>
    <property type="match status" value="1"/>
</dbReference>
<evidence type="ECO:0000313" key="4">
    <source>
        <dbReference type="Proteomes" id="UP001165085"/>
    </source>
</evidence>
<gene>
    <name evidence="3" type="ORF">TrST_g12349</name>
</gene>
<feature type="region of interest" description="Disordered" evidence="1">
    <location>
        <begin position="1"/>
        <end position="49"/>
    </location>
</feature>
<accession>A0A9W7AC11</accession>
<sequence>MTKQKDLTPSPSLPDHQAAQIPGAITHAADSPPTPPPSPAPTSDDETYDICIVGGGPGGLATLSAAIEPYSKDKMGRDNVKNAYANGLATKRTAPKVCVVDPGDTWMHTWHERFKALQIKWLRSPMGAHPDAFDVNSLLAYATSTGRAHDMFDSGVDVKKFRTVREAHSGLLELPSNKLFEDFCQDLAARLPHTFVRGKVAAIQGPDGDFSVSLEGGRKLKAKAVVLALGVPGPAACPAELVKVPARFLFHSDDKLGGRLQELGSARKKEVLVIGGGLTAVQVAQLAVKKGCSKVFLASRRPLVTRHFDVGEGWFDTRQGSRNQSEFFDEPLEKRAAAAKAARGGGSVPPLYMRGVQELETQGRLSRKVGEVQVTSVNDDSVEVTINGRVQKFDLIVNACGHRPDCLQLPVLRELQRVEPIEIVGGFPSLTPDLQWGSFKQLFVIGALASLQVGPDAGNLMGLSRAAQMATDAMDINSFSKYKNSNQSVQGWYQTNRFAEAFDSDSDSDSDSDTDSDSDGEIEIERAVEIPCAA</sequence>
<dbReference type="AlphaFoldDB" id="A0A9W7AC11"/>
<protein>
    <recommendedName>
        <fullName evidence="2">FAD/NAD(P)-binding domain-containing protein</fullName>
    </recommendedName>
</protein>
<dbReference type="InterPro" id="IPR023753">
    <property type="entry name" value="FAD/NAD-binding_dom"/>
</dbReference>